<dbReference type="GO" id="GO:0004736">
    <property type="term" value="F:pyruvate carboxylase activity"/>
    <property type="evidence" value="ECO:0007669"/>
    <property type="project" value="TreeGrafter"/>
</dbReference>
<keyword evidence="5" id="KW-1185">Reference proteome</keyword>
<dbReference type="GO" id="GO:0006094">
    <property type="term" value="P:gluconeogenesis"/>
    <property type="evidence" value="ECO:0007669"/>
    <property type="project" value="TreeGrafter"/>
</dbReference>
<reference evidence="4 5" key="1">
    <citation type="submission" date="2018-04" db="EMBL/GenBank/DDBJ databases">
        <title>Genomic Encyclopedia of Archaeal and Bacterial Type Strains, Phase II (KMG-II): from individual species to whole genera.</title>
        <authorList>
            <person name="Goeker M."/>
        </authorList>
    </citation>
    <scope>NUCLEOTIDE SEQUENCE [LARGE SCALE GENOMIC DNA]</scope>
    <source>
        <strain evidence="4 5">DSM 28823</strain>
    </source>
</reference>
<dbReference type="InterPro" id="IPR001882">
    <property type="entry name" value="Biotin_BS"/>
</dbReference>
<dbReference type="Proteomes" id="UP000243525">
    <property type="component" value="Unassembled WGS sequence"/>
</dbReference>
<dbReference type="FunFam" id="2.40.50.100:FF:000003">
    <property type="entry name" value="Acetyl-CoA carboxylase biotin carboxyl carrier protein"/>
    <property type="match status" value="1"/>
</dbReference>
<dbReference type="CDD" id="cd07937">
    <property type="entry name" value="DRE_TIM_PC_TC_5S"/>
    <property type="match status" value="1"/>
</dbReference>
<evidence type="ECO:0000259" key="3">
    <source>
        <dbReference type="PROSITE" id="PS50991"/>
    </source>
</evidence>
<dbReference type="CDD" id="cd06850">
    <property type="entry name" value="biotinyl_domain"/>
    <property type="match status" value="2"/>
</dbReference>
<dbReference type="SUPFAM" id="SSF51230">
    <property type="entry name" value="Single hybrid motif"/>
    <property type="match status" value="2"/>
</dbReference>
<proteinExistence type="predicted"/>
<dbReference type="Gene3D" id="3.20.20.70">
    <property type="entry name" value="Aldolase class I"/>
    <property type="match status" value="2"/>
</dbReference>
<dbReference type="InterPro" id="IPR000089">
    <property type="entry name" value="Biotin_lipoyl"/>
</dbReference>
<organism evidence="4 5">
    <name type="scientific">Mangrovibacterium marinum</name>
    <dbReference type="NCBI Taxonomy" id="1639118"/>
    <lineage>
        <taxon>Bacteria</taxon>
        <taxon>Pseudomonadati</taxon>
        <taxon>Bacteroidota</taxon>
        <taxon>Bacteroidia</taxon>
        <taxon>Marinilabiliales</taxon>
        <taxon>Prolixibacteraceae</taxon>
        <taxon>Mangrovibacterium</taxon>
    </lineage>
</organism>
<dbReference type="InterPro" id="IPR000891">
    <property type="entry name" value="PYR_CT"/>
</dbReference>
<accession>A0A2T5C593</accession>
<dbReference type="InterPro" id="IPR003379">
    <property type="entry name" value="Carboxylase_cons_dom"/>
</dbReference>
<dbReference type="EMBL" id="QAAD01000002">
    <property type="protein sequence ID" value="PTN10063.1"/>
    <property type="molecule type" value="Genomic_DNA"/>
</dbReference>
<protein>
    <submittedName>
        <fullName evidence="4">Pyruvate carboxylase subunit B</fullName>
    </submittedName>
</protein>
<feature type="domain" description="Pyruvate carboxyltransferase" evidence="3">
    <location>
        <begin position="5"/>
        <end position="305"/>
    </location>
</feature>
<keyword evidence="1" id="KW-0092">Biotin</keyword>
<evidence type="ECO:0000256" key="1">
    <source>
        <dbReference type="ARBA" id="ARBA00023267"/>
    </source>
</evidence>
<dbReference type="Pfam" id="PF00682">
    <property type="entry name" value="HMGL-like"/>
    <property type="match status" value="1"/>
</dbReference>
<evidence type="ECO:0000313" key="4">
    <source>
        <dbReference type="EMBL" id="PTN10063.1"/>
    </source>
</evidence>
<dbReference type="PANTHER" id="PTHR43778">
    <property type="entry name" value="PYRUVATE CARBOXYLASE"/>
    <property type="match status" value="1"/>
</dbReference>
<keyword evidence="4" id="KW-0670">Pyruvate</keyword>
<dbReference type="Gene3D" id="2.40.50.100">
    <property type="match status" value="2"/>
</dbReference>
<evidence type="ECO:0000259" key="2">
    <source>
        <dbReference type="PROSITE" id="PS50968"/>
    </source>
</evidence>
<dbReference type="SUPFAM" id="SSF51569">
    <property type="entry name" value="Aldolase"/>
    <property type="match status" value="1"/>
</dbReference>
<dbReference type="PROSITE" id="PS50991">
    <property type="entry name" value="PYR_CT"/>
    <property type="match status" value="1"/>
</dbReference>
<dbReference type="InterPro" id="IPR013785">
    <property type="entry name" value="Aldolase_TIM"/>
</dbReference>
<dbReference type="PROSITE" id="PS50968">
    <property type="entry name" value="BIOTINYL_LIPOYL"/>
    <property type="match status" value="2"/>
</dbReference>
<sequence length="731" mass="79367">MSKKLLIRDLTLRDGQQSLFATRLRQEQIDRVLPFYKSANFYAMEVWGGAVPDSVMRYLNENPWTRLQTIKKAVGDVSKLTALSRGRNLFGYTPYTDEIIDGFSRNAIQSGLGIMRIFDALNDINNVKSTIKYVKQHGGIADCAVCYTIDPEPEKKEEPVVEEPKKGFLGKLFGKKAQAPAAAAEPAYKPVFTDAYFLNKAKDLEKLGADMITIKDMSGLIPPMRVAKLISEFKKTLQIPVDFHTHCTPGYGLAAVLAAIMNGVDIVDTNIWNFAGGPAAPAIELIYIFCQKLGIELDVNMEAVAKINKELYNIRKELADIDAGKQFPKAFNPLTDKLPAEVDALFNKAIAECKAGNEDALLAACHQIEAYFNFPKPNKLVQTAQVPGGMYTNMVAQLKALKSEDILEDAMKLIPQVRMDAGLPPLVTPTSQIVGAQAVNCAMDVKNGKPMYTNVSNQFKSLVKGEYGETPIPVNPDFREKICGHRDERPFDTSTYKMQPNPTLDEFGGVKLAENEEEVLLLELFPMVAKGYLTGVKKAAWEAKKASEPQAAATTEAPKASAAKKIVGETIVTPLPGRLLNYLVAPGDKVKMGQPVAIVEAMKMENTITSTAEGYVNNLVASVGENLAGEAVIMDVVAEPVAKASQEKPKAATKVAVGPTTGVTVPMPGKILDIQVNPGDKVQPGQVILVLEAMKMENSITAEVGGTVNEIFVEVGETVAADTKVLDLVDA</sequence>
<dbReference type="Pfam" id="PF00364">
    <property type="entry name" value="Biotin_lipoyl"/>
    <property type="match status" value="2"/>
</dbReference>
<feature type="domain" description="Lipoyl-binding" evidence="2">
    <location>
        <begin position="654"/>
        <end position="729"/>
    </location>
</feature>
<dbReference type="PROSITE" id="PS00188">
    <property type="entry name" value="BIOTIN"/>
    <property type="match status" value="2"/>
</dbReference>
<gene>
    <name evidence="4" type="ORF">C8N47_10246</name>
</gene>
<feature type="domain" description="Lipoyl-binding" evidence="2">
    <location>
        <begin position="564"/>
        <end position="637"/>
    </location>
</feature>
<dbReference type="SUPFAM" id="SSF89000">
    <property type="entry name" value="post-HMGL domain-like"/>
    <property type="match status" value="1"/>
</dbReference>
<dbReference type="InterPro" id="IPR011053">
    <property type="entry name" value="Single_hybrid_motif"/>
</dbReference>
<dbReference type="AlphaFoldDB" id="A0A2T5C593"/>
<name>A0A2T5C593_9BACT</name>
<dbReference type="Pfam" id="PF02436">
    <property type="entry name" value="PYC_OADA"/>
    <property type="match status" value="1"/>
</dbReference>
<comment type="caution">
    <text evidence="4">The sequence shown here is derived from an EMBL/GenBank/DDBJ whole genome shotgun (WGS) entry which is preliminary data.</text>
</comment>
<dbReference type="InterPro" id="IPR055268">
    <property type="entry name" value="PCB-like"/>
</dbReference>
<dbReference type="GO" id="GO:0005737">
    <property type="term" value="C:cytoplasm"/>
    <property type="evidence" value="ECO:0007669"/>
    <property type="project" value="TreeGrafter"/>
</dbReference>
<dbReference type="PANTHER" id="PTHR43778:SF2">
    <property type="entry name" value="PYRUVATE CARBOXYLASE, MITOCHONDRIAL"/>
    <property type="match status" value="1"/>
</dbReference>
<evidence type="ECO:0000313" key="5">
    <source>
        <dbReference type="Proteomes" id="UP000243525"/>
    </source>
</evidence>